<organism evidence="2 3">
    <name type="scientific">Lysobacter niastensis</name>
    <dbReference type="NCBI Taxonomy" id="380629"/>
    <lineage>
        <taxon>Bacteria</taxon>
        <taxon>Pseudomonadati</taxon>
        <taxon>Pseudomonadota</taxon>
        <taxon>Gammaproteobacteria</taxon>
        <taxon>Lysobacterales</taxon>
        <taxon>Lysobacteraceae</taxon>
        <taxon>Lysobacter</taxon>
    </lineage>
</organism>
<reference evidence="2 3" key="1">
    <citation type="submission" date="2020-11" db="EMBL/GenBank/DDBJ databases">
        <title>Draft Genome Sequence and Secondary Metabolite Biosynthetic Potential of the Lysobacter niastensis Type strain DSM 18481.</title>
        <authorList>
            <person name="Turrini P."/>
            <person name="Artuso I."/>
            <person name="Tescari M."/>
            <person name="Lugli G.A."/>
            <person name="Frangipani E."/>
            <person name="Ventura M."/>
            <person name="Visca P."/>
        </authorList>
    </citation>
    <scope>NUCLEOTIDE SEQUENCE [LARGE SCALE GENOMIC DNA]</scope>
    <source>
        <strain evidence="2 3">DSM 18481</strain>
    </source>
</reference>
<feature type="signal peptide" evidence="1">
    <location>
        <begin position="1"/>
        <end position="19"/>
    </location>
</feature>
<protein>
    <recommendedName>
        <fullName evidence="4">Secreted protein</fullName>
    </recommendedName>
</protein>
<dbReference type="EMBL" id="JADLZT010000001">
    <property type="protein sequence ID" value="MBF6022816.1"/>
    <property type="molecule type" value="Genomic_DNA"/>
</dbReference>
<gene>
    <name evidence="2" type="ORF">IU514_02125</name>
</gene>
<keyword evidence="1" id="KW-0732">Signal</keyword>
<accession>A0ABS0B2V2</accession>
<evidence type="ECO:0008006" key="4">
    <source>
        <dbReference type="Google" id="ProtNLM"/>
    </source>
</evidence>
<name>A0ABS0B2V2_9GAMM</name>
<feature type="chain" id="PRO_5046698169" description="Secreted protein" evidence="1">
    <location>
        <begin position="20"/>
        <end position="163"/>
    </location>
</feature>
<keyword evidence="3" id="KW-1185">Reference proteome</keyword>
<sequence>MKNATRLLLIACLSLPFLAACKKEEAQQAAAVEAPLTAPTTTDENAWNAYLTEVVKRNLDGVTNTYVYVLPAEGSQDFQGYYDRQLEKSQLDIQRGILEGNLLAFGSPTSAKTADLTIAAFSKAQPGSMKGVKVLFIGSAADNDRVKAAVTPAGVDYKFVEAK</sequence>
<proteinExistence type="predicted"/>
<dbReference type="RefSeq" id="WP_194929402.1">
    <property type="nucleotide sequence ID" value="NZ_JADLZT010000001.1"/>
</dbReference>
<dbReference type="Proteomes" id="UP001429984">
    <property type="component" value="Unassembled WGS sequence"/>
</dbReference>
<evidence type="ECO:0000313" key="2">
    <source>
        <dbReference type="EMBL" id="MBF6022816.1"/>
    </source>
</evidence>
<comment type="caution">
    <text evidence="2">The sequence shown here is derived from an EMBL/GenBank/DDBJ whole genome shotgun (WGS) entry which is preliminary data.</text>
</comment>
<evidence type="ECO:0000256" key="1">
    <source>
        <dbReference type="SAM" id="SignalP"/>
    </source>
</evidence>
<evidence type="ECO:0000313" key="3">
    <source>
        <dbReference type="Proteomes" id="UP001429984"/>
    </source>
</evidence>
<dbReference type="PROSITE" id="PS51257">
    <property type="entry name" value="PROKAR_LIPOPROTEIN"/>
    <property type="match status" value="1"/>
</dbReference>